<reference evidence="2" key="1">
    <citation type="submission" date="2023-07" db="EMBL/GenBank/DDBJ databases">
        <title>Chromosome-level genome assembly of Artemia franciscana.</title>
        <authorList>
            <person name="Jo E."/>
        </authorList>
    </citation>
    <scope>NUCLEOTIDE SEQUENCE</scope>
    <source>
        <tissue evidence="2">Whole body</tissue>
    </source>
</reference>
<sequence length="1492" mass="164766">MPFFVRNVEPVNICRNKVENQDNVLENVSNSAICQVLRQLASLVCLANDVFGEIHKEFQDVNKRSDLLKERITNLDTLVGNFNPKLVQVPEGDLETFSENHKKCNFSSKRNVPENSGGVLKLDLFSKETRPEALQLLYASSCGPVVVPEDWQHFTQDEEENFCLSAVARRLRRRKNLDIEIRRPASFHHLRQWQSDDEVRSTVTPDGQLNRKVVPTQSCDNLLHRLPSPEERAQAAARIFIDETVKLDVTGRNFDRMAANRRSLTRIEYDEEAESATRRRRRRKEKSRRNTIAGDGTGEIRDVLESKVTDVVEKPAILRGTHTRLSITNRIKERFGLRRSTRSQQKTKPLSMSHNYLADTSLTDETDTTVNTDRLSHASESDINLESHFRRAMSADGRLDSVRRRHGKLQTFVIADIEKTEDGPSRDSLYEVLGEREFGTLGASLRRIPKRPKVAHIPGVRLRNLSKEEGCRSSSGNWSGSTSTRASDSASVSPAPVRTKRSTSSTSLDCDSLLSSSSRSTCPNTSAGKLESRLVQAVPPHLRSDRLNMDTSASSHASEGTITPEVRDDTSSVYSCDAEGYYTSFQFDSGLKGTAAETEYDLFGHGSTSTTTSSAGTVIIRDFAKDAPPPPPRNSTAQNRDSIITVIDMSLQENVEAIVHKENKSSSPEPDLSSESDSEKLREKTCMRSNRIPSMCAITPPGSDDESDLSEKQEKSVIENGLKRQEELQSQIQALFMQHIETQESPPGVVKLPIIKDLNSSIISSQSIVQSISETVILQSLEKKVNVDLLSIPDLPTVIPATPFTAEDSSSSRSSSLERKRGARVTLDSDGRVVYSSDSLKRRKGANTTFEPGCSVKEKVPTKARSVAVVHMMDSVNQTSVDQLPVNADKVRRSVSPGKVSIIEEQNVGNISKRTVSPSKCAKVENCVTAQKAGNVVAVCQSSNKQTDSNDIRDVNTISAVNTKPVLNTYMGRYQDLKSTSLVQTILRKDPHLSSSESCKENENFRPRTESYLHATNGVQLSATLQRADSYKQANRSLSVAHCVSAEPSKISQTVIGSGRTPLSVRPMGNNTLKRLERFNSNSGKEMATTNGVNGVRPANGSKPTITNPNLRGRRSYGPQVLVNKRQVQTVQACPVIATSSPINNNLFRPIQYAINSSEKPSFLSSDDSAAGDFSRQNVNYHSLPARIHREVKTSTPILSLTQSPRRVRFAEENKTRTVSTPPDKRILPPYTPPPEYTSGNKTLFSKNLSPVSSRRSVVSPTPSVASSCSLDMSFASSDGFERSDLNQLGNESGLKFGDDDGRQSWSPTSSFSSIIRSRSTTPDGRSTPASPSLQTPLDEFKRMISEQNKAKPKVSAAELLGVKKPPTAASVSPKHIIEIKKQHVKLSPWRGRRGICKGDLNIPTIPEGNSEEESEDSDPKSSSADHPMSTNQELQKQGLTKESKNPQVQSTSQSCNFTSGFSLQQNIAEHYRTQQNIHQTPSKRPPIETSL</sequence>
<dbReference type="Proteomes" id="UP001187531">
    <property type="component" value="Unassembled WGS sequence"/>
</dbReference>
<evidence type="ECO:0000313" key="2">
    <source>
        <dbReference type="EMBL" id="KAK2711239.1"/>
    </source>
</evidence>
<feature type="compositionally biased region" description="Polar residues" evidence="1">
    <location>
        <begin position="1238"/>
        <end position="1249"/>
    </location>
</feature>
<accession>A0AA88L2X6</accession>
<feature type="region of interest" description="Disordered" evidence="1">
    <location>
        <begin position="1292"/>
        <end position="1338"/>
    </location>
</feature>
<keyword evidence="3" id="KW-1185">Reference proteome</keyword>
<feature type="compositionally biased region" description="Polar residues" evidence="1">
    <location>
        <begin position="549"/>
        <end position="561"/>
    </location>
</feature>
<comment type="caution">
    <text evidence="2">The sequence shown here is derived from an EMBL/GenBank/DDBJ whole genome shotgun (WGS) entry which is preliminary data.</text>
</comment>
<gene>
    <name evidence="2" type="ORF">QYM36_012425</name>
</gene>
<feature type="compositionally biased region" description="Polar residues" evidence="1">
    <location>
        <begin position="1084"/>
        <end position="1093"/>
    </location>
</feature>
<feature type="compositionally biased region" description="Low complexity" evidence="1">
    <location>
        <begin position="1305"/>
        <end position="1323"/>
    </location>
</feature>
<feature type="compositionally biased region" description="Polar residues" evidence="1">
    <location>
        <begin position="1446"/>
        <end position="1483"/>
    </location>
</feature>
<feature type="compositionally biased region" description="Polar residues" evidence="1">
    <location>
        <begin position="1429"/>
        <end position="1439"/>
    </location>
</feature>
<feature type="compositionally biased region" description="Low complexity" evidence="1">
    <location>
        <begin position="665"/>
        <end position="675"/>
    </location>
</feature>
<feature type="region of interest" description="Disordered" evidence="1">
    <location>
        <begin position="271"/>
        <end position="295"/>
    </location>
</feature>
<evidence type="ECO:0008006" key="4">
    <source>
        <dbReference type="Google" id="ProtNLM"/>
    </source>
</evidence>
<dbReference type="Gene3D" id="1.20.5.340">
    <property type="match status" value="1"/>
</dbReference>
<organism evidence="2 3">
    <name type="scientific">Artemia franciscana</name>
    <name type="common">Brine shrimp</name>
    <name type="synonym">Artemia sanfranciscana</name>
    <dbReference type="NCBI Taxonomy" id="6661"/>
    <lineage>
        <taxon>Eukaryota</taxon>
        <taxon>Metazoa</taxon>
        <taxon>Ecdysozoa</taxon>
        <taxon>Arthropoda</taxon>
        <taxon>Crustacea</taxon>
        <taxon>Branchiopoda</taxon>
        <taxon>Anostraca</taxon>
        <taxon>Artemiidae</taxon>
        <taxon>Artemia</taxon>
    </lineage>
</organism>
<evidence type="ECO:0000313" key="3">
    <source>
        <dbReference type="Proteomes" id="UP001187531"/>
    </source>
</evidence>
<feature type="region of interest" description="Disordered" evidence="1">
    <location>
        <begin position="802"/>
        <end position="823"/>
    </location>
</feature>
<feature type="compositionally biased region" description="Polar residues" evidence="1">
    <location>
        <begin position="1324"/>
        <end position="1336"/>
    </location>
</feature>
<feature type="region of interest" description="Disordered" evidence="1">
    <location>
        <begin position="337"/>
        <end position="367"/>
    </location>
</feature>
<proteinExistence type="predicted"/>
<feature type="region of interest" description="Disordered" evidence="1">
    <location>
        <begin position="1392"/>
        <end position="1492"/>
    </location>
</feature>
<feature type="compositionally biased region" description="Polar residues" evidence="1">
    <location>
        <begin position="342"/>
        <end position="361"/>
    </location>
</feature>
<feature type="region of interest" description="Disordered" evidence="1">
    <location>
        <begin position="1084"/>
        <end position="1116"/>
    </location>
</feature>
<feature type="compositionally biased region" description="Basic and acidic residues" evidence="1">
    <location>
        <begin position="677"/>
        <end position="686"/>
    </location>
</feature>
<name>A0AA88L2X6_ARTSF</name>
<feature type="region of interest" description="Disordered" evidence="1">
    <location>
        <begin position="1213"/>
        <end position="1269"/>
    </location>
</feature>
<feature type="region of interest" description="Disordered" evidence="1">
    <location>
        <begin position="466"/>
        <end position="569"/>
    </location>
</feature>
<feature type="compositionally biased region" description="Low complexity" evidence="1">
    <location>
        <begin position="473"/>
        <end position="522"/>
    </location>
</feature>
<dbReference type="EMBL" id="JAVRJZ010000016">
    <property type="protein sequence ID" value="KAK2711239.1"/>
    <property type="molecule type" value="Genomic_DNA"/>
</dbReference>
<feature type="compositionally biased region" description="Low complexity" evidence="1">
    <location>
        <begin position="1250"/>
        <end position="1269"/>
    </location>
</feature>
<feature type="compositionally biased region" description="Basic residues" evidence="1">
    <location>
        <begin position="278"/>
        <end position="289"/>
    </location>
</feature>
<protein>
    <recommendedName>
        <fullName evidence="4">WASP family protein member</fullName>
    </recommendedName>
</protein>
<evidence type="ECO:0000256" key="1">
    <source>
        <dbReference type="SAM" id="MobiDB-lite"/>
    </source>
</evidence>
<feature type="region of interest" description="Disordered" evidence="1">
    <location>
        <begin position="660"/>
        <end position="715"/>
    </location>
</feature>